<feature type="chain" id="PRO_5007891882" evidence="1">
    <location>
        <begin position="22"/>
        <end position="292"/>
    </location>
</feature>
<evidence type="ECO:0000313" key="2">
    <source>
        <dbReference type="EMBL" id="OAD81334.1"/>
    </source>
</evidence>
<protein>
    <submittedName>
        <fullName evidence="2">Uncharacterized protein</fullName>
    </submittedName>
</protein>
<dbReference type="OrthoDB" id="2248195at2759"/>
<name>A0A167RCA8_PHYB8</name>
<accession>A0A167RCA8</accession>
<reference evidence="3" key="1">
    <citation type="submission" date="2015-06" db="EMBL/GenBank/DDBJ databases">
        <title>Expansion of signal transduction pathways in fungi by whole-genome duplication.</title>
        <authorList>
            <consortium name="DOE Joint Genome Institute"/>
            <person name="Corrochano L.M."/>
            <person name="Kuo A."/>
            <person name="Marcet-Houben M."/>
            <person name="Polaino S."/>
            <person name="Salamov A."/>
            <person name="Villalobos J.M."/>
            <person name="Alvarez M.I."/>
            <person name="Avalos J."/>
            <person name="Benito E.P."/>
            <person name="Benoit I."/>
            <person name="Burger G."/>
            <person name="Camino L.P."/>
            <person name="Canovas D."/>
            <person name="Cerda-Olmedo E."/>
            <person name="Cheng J.-F."/>
            <person name="Dominguez A."/>
            <person name="Elias M."/>
            <person name="Eslava A.P."/>
            <person name="Glaser F."/>
            <person name="Grimwood J."/>
            <person name="Gutierrez G."/>
            <person name="Heitman J."/>
            <person name="Henrissat B."/>
            <person name="Iturriaga E.A."/>
            <person name="Lang B.F."/>
            <person name="Lavin J.L."/>
            <person name="Lee S."/>
            <person name="Li W."/>
            <person name="Lindquist E."/>
            <person name="Lopez-Garcia S."/>
            <person name="Luque E.M."/>
            <person name="Marcos A.T."/>
            <person name="Martin J."/>
            <person name="McCluskey K."/>
            <person name="Medina H.R."/>
            <person name="Miralles-Duran A."/>
            <person name="Miyazaki A."/>
            <person name="Munoz-Torres E."/>
            <person name="Oguiza J.A."/>
            <person name="Ohm R."/>
            <person name="Olmedo M."/>
            <person name="Orejas M."/>
            <person name="Ortiz-Castellanos L."/>
            <person name="Pisabarro A.G."/>
            <person name="Rodriguez-Romero J."/>
            <person name="Ruiz-Herrera J."/>
            <person name="Ruiz-Vazquez R."/>
            <person name="Sanz C."/>
            <person name="Schackwitz W."/>
            <person name="Schmutz J."/>
            <person name="Shahriari M."/>
            <person name="Shelest E."/>
            <person name="Silva-Franco F."/>
            <person name="Soanes D."/>
            <person name="Syed K."/>
            <person name="Tagua V.G."/>
            <person name="Talbot N.J."/>
            <person name="Thon M."/>
            <person name="De vries R.P."/>
            <person name="Wiebenga A."/>
            <person name="Yadav J.S."/>
            <person name="Braun E.L."/>
            <person name="Baker S."/>
            <person name="Garre V."/>
            <person name="Horwitz B."/>
            <person name="Torres-Martinez S."/>
            <person name="Idnurm A."/>
            <person name="Herrera-Estrella A."/>
            <person name="Gabaldon T."/>
            <person name="Grigoriev I.V."/>
        </authorList>
    </citation>
    <scope>NUCLEOTIDE SEQUENCE [LARGE SCALE GENOMIC DNA]</scope>
    <source>
        <strain evidence="3">NRRL 1555(-)</strain>
    </source>
</reference>
<sequence>MFSTQKSLFIIASLVSLTVLAAPIHDKSKSRVEPTTSVEWAFVDDYATRNQVLDFYENVVEEVFTAHTEEILEHLVRTSQPNSPFTVNYLTTEESHASCVHKIENSVANNVQAMSQHVYSSIEKHVDENLILLDAFNRNSETAVDPETSFEDIAALVFSLNQVVSDQLAAVIDRYSLMKNIENDLPYCDLHSFFREPSMATTAEAGSAGSAAVLLQQSIDSIFGLTNSPIHSKGLWLQSAKTSVDLSVTPCVENPIDYHIQAIRSDVLYEIENRSMDIVNILYDSQFEDLDV</sequence>
<dbReference type="VEuPathDB" id="FungiDB:PHYBLDRAFT_69833"/>
<organism evidence="2 3">
    <name type="scientific">Phycomyces blakesleeanus (strain ATCC 8743b / DSM 1359 / FGSC 10004 / NBRC 33097 / NRRL 1555)</name>
    <dbReference type="NCBI Taxonomy" id="763407"/>
    <lineage>
        <taxon>Eukaryota</taxon>
        <taxon>Fungi</taxon>
        <taxon>Fungi incertae sedis</taxon>
        <taxon>Mucoromycota</taxon>
        <taxon>Mucoromycotina</taxon>
        <taxon>Mucoromycetes</taxon>
        <taxon>Mucorales</taxon>
        <taxon>Phycomycetaceae</taxon>
        <taxon>Phycomyces</taxon>
    </lineage>
</organism>
<keyword evidence="3" id="KW-1185">Reference proteome</keyword>
<dbReference type="GeneID" id="29003076"/>
<dbReference type="RefSeq" id="XP_018299374.1">
    <property type="nucleotide sequence ID" value="XM_018442170.1"/>
</dbReference>
<dbReference type="InParanoid" id="A0A167RCA8"/>
<dbReference type="EMBL" id="KV440971">
    <property type="protein sequence ID" value="OAD81334.1"/>
    <property type="molecule type" value="Genomic_DNA"/>
</dbReference>
<dbReference type="AlphaFoldDB" id="A0A167RCA8"/>
<proteinExistence type="predicted"/>
<keyword evidence="1" id="KW-0732">Signal</keyword>
<gene>
    <name evidence="2" type="ORF">PHYBLDRAFT_69833</name>
</gene>
<feature type="signal peptide" evidence="1">
    <location>
        <begin position="1"/>
        <end position="21"/>
    </location>
</feature>
<evidence type="ECO:0000256" key="1">
    <source>
        <dbReference type="SAM" id="SignalP"/>
    </source>
</evidence>
<dbReference type="Proteomes" id="UP000077315">
    <property type="component" value="Unassembled WGS sequence"/>
</dbReference>
<evidence type="ECO:0000313" key="3">
    <source>
        <dbReference type="Proteomes" id="UP000077315"/>
    </source>
</evidence>